<feature type="region of interest" description="Disordered" evidence="4">
    <location>
        <begin position="1"/>
        <end position="25"/>
    </location>
</feature>
<evidence type="ECO:0000256" key="2">
    <source>
        <dbReference type="ARBA" id="ARBA00023242"/>
    </source>
</evidence>
<comment type="similarity">
    <text evidence="3">Belongs to the SAAL1 family.</text>
</comment>
<evidence type="ECO:0000313" key="6">
    <source>
        <dbReference type="RefSeq" id="XP_027341638.1"/>
    </source>
</evidence>
<feature type="region of interest" description="Disordered" evidence="4">
    <location>
        <begin position="59"/>
        <end position="130"/>
    </location>
</feature>
<accession>A0A8B8KEJ3</accession>
<evidence type="ECO:0000256" key="3">
    <source>
        <dbReference type="ARBA" id="ARBA00038401"/>
    </source>
</evidence>
<dbReference type="GeneID" id="113854687"/>
<keyword evidence="2" id="KW-0539">Nucleus</keyword>
<evidence type="ECO:0000256" key="4">
    <source>
        <dbReference type="SAM" id="MobiDB-lite"/>
    </source>
</evidence>
<reference evidence="6" key="2">
    <citation type="submission" date="2025-08" db="UniProtKB">
        <authorList>
            <consortium name="RefSeq"/>
        </authorList>
    </citation>
    <scope>IDENTIFICATION</scope>
    <source>
        <tissue evidence="6">Young leaves</tissue>
    </source>
</reference>
<dbReference type="InterPro" id="IPR016024">
    <property type="entry name" value="ARM-type_fold"/>
</dbReference>
<evidence type="ECO:0000313" key="5">
    <source>
        <dbReference type="Proteomes" id="UP000694853"/>
    </source>
</evidence>
<reference evidence="5" key="1">
    <citation type="journal article" date="2019" name="Toxins">
        <title>Detection of Abrin-Like and Prepropulchellin-Like Toxin Genes and Transcripts Using Whole Genome Sequencing and Full-Length Transcript Sequencing of Abrus precatorius.</title>
        <authorList>
            <person name="Hovde B.T."/>
            <person name="Daligault H.E."/>
            <person name="Hanschen E.R."/>
            <person name="Kunde Y.A."/>
            <person name="Johnson M.B."/>
            <person name="Starkenburg S.R."/>
            <person name="Johnson S.L."/>
        </authorList>
    </citation>
    <scope>NUCLEOTIDE SEQUENCE [LARGE SCALE GENOMIC DNA]</scope>
</reference>
<dbReference type="InterPro" id="IPR011989">
    <property type="entry name" value="ARM-like"/>
</dbReference>
<comment type="subcellular location">
    <subcellularLocation>
        <location evidence="1">Nucleus</location>
    </subcellularLocation>
</comment>
<dbReference type="PANTHER" id="PTHR23424:SF23">
    <property type="entry name" value="PROTEIN SAAL1"/>
    <property type="match status" value="1"/>
</dbReference>
<dbReference type="RefSeq" id="XP_027341638.1">
    <property type="nucleotide sequence ID" value="XM_027485837.1"/>
</dbReference>
<dbReference type="InterPro" id="IPR052464">
    <property type="entry name" value="Synovial_Prolif_Regulator"/>
</dbReference>
<name>A0A8B8KEJ3_ABRPR</name>
<sequence length="530" mass="58477">MAVPADPAIDEEEQGGPTHHPSAPSHEFFYLSTTVDPSYIISLIRKLLPLDSASQSRSTFSEAALNGPNQGSLNNDTEDRAAPSASDSSDEKLKSQKNNSENMDVDVFSGEFSHPRGEDEGTGDGFEDSGVSVGEDAWEEYGCILWDLAASKTHAELMVENLILEVLLANLIVCKSERVTEISIGIVGNLACHEVPMKHIASTKGLIEIIVDKLFMDDPQCLCETCRLFTVGLQSSESITWAEALQSEHILRQILWIAENTLNLQLLEKSIGLILAILESQRKVVDVLLPPMMKLGFTNILISLLTFEISKLKNERIPERYSILDLILRALEAFSVMDDHSQEICSSKELFQLICDLVKFPDKVEQVGNCCVTAAILIANMLSDVSDHASEISQDWSLLGGLLDIFPFASDDAEARNALWNVIARILVRIRETEMSPSSLYHYVLVLVGKIELIEDELLNQQVDSGHEPESLSSPGSTADARNTSLGRIISILNHWTAAKEKAENNVIAEVPVSETDVKRMLDCCHKFSK</sequence>
<dbReference type="GO" id="GO:0005634">
    <property type="term" value="C:nucleus"/>
    <property type="evidence" value="ECO:0007669"/>
    <property type="project" value="UniProtKB-SubCell"/>
</dbReference>
<evidence type="ECO:0000256" key="1">
    <source>
        <dbReference type="ARBA" id="ARBA00004123"/>
    </source>
</evidence>
<protein>
    <submittedName>
        <fullName evidence="6">Protein saal1 isoform X1</fullName>
    </submittedName>
</protein>
<organism evidence="5 6">
    <name type="scientific">Abrus precatorius</name>
    <name type="common">Indian licorice</name>
    <name type="synonym">Glycine abrus</name>
    <dbReference type="NCBI Taxonomy" id="3816"/>
    <lineage>
        <taxon>Eukaryota</taxon>
        <taxon>Viridiplantae</taxon>
        <taxon>Streptophyta</taxon>
        <taxon>Embryophyta</taxon>
        <taxon>Tracheophyta</taxon>
        <taxon>Spermatophyta</taxon>
        <taxon>Magnoliopsida</taxon>
        <taxon>eudicotyledons</taxon>
        <taxon>Gunneridae</taxon>
        <taxon>Pentapetalae</taxon>
        <taxon>rosids</taxon>
        <taxon>fabids</taxon>
        <taxon>Fabales</taxon>
        <taxon>Fabaceae</taxon>
        <taxon>Papilionoideae</taxon>
        <taxon>50 kb inversion clade</taxon>
        <taxon>NPAAA clade</taxon>
        <taxon>indigoferoid/millettioid clade</taxon>
        <taxon>Abreae</taxon>
        <taxon>Abrus</taxon>
    </lineage>
</organism>
<gene>
    <name evidence="6" type="primary">LOC113854687</name>
</gene>
<dbReference type="Proteomes" id="UP000694853">
    <property type="component" value="Unplaced"/>
</dbReference>
<dbReference type="PANTHER" id="PTHR23424">
    <property type="entry name" value="SERUM AMYLOID A"/>
    <property type="match status" value="1"/>
</dbReference>
<dbReference type="KEGG" id="aprc:113854687"/>
<proteinExistence type="inferred from homology"/>
<dbReference type="AlphaFoldDB" id="A0A8B8KEJ3"/>
<dbReference type="SUPFAM" id="SSF48371">
    <property type="entry name" value="ARM repeat"/>
    <property type="match status" value="1"/>
</dbReference>
<feature type="compositionally biased region" description="Polar residues" evidence="4">
    <location>
        <begin position="59"/>
        <end position="75"/>
    </location>
</feature>
<dbReference type="OrthoDB" id="2156856at2759"/>
<dbReference type="Gene3D" id="1.25.10.10">
    <property type="entry name" value="Leucine-rich Repeat Variant"/>
    <property type="match status" value="1"/>
</dbReference>
<keyword evidence="5" id="KW-1185">Reference proteome</keyword>